<organism evidence="1 2">
    <name type="scientific">Clytia hemisphaerica</name>
    <dbReference type="NCBI Taxonomy" id="252671"/>
    <lineage>
        <taxon>Eukaryota</taxon>
        <taxon>Metazoa</taxon>
        <taxon>Cnidaria</taxon>
        <taxon>Hydrozoa</taxon>
        <taxon>Hydroidolina</taxon>
        <taxon>Leptothecata</taxon>
        <taxon>Obeliida</taxon>
        <taxon>Clytiidae</taxon>
        <taxon>Clytia</taxon>
    </lineage>
</organism>
<dbReference type="PANTHER" id="PTHR31912:SF34">
    <property type="entry name" value="NOTOCHORD-RELATED PROTEIN"/>
    <property type="match status" value="1"/>
</dbReference>
<dbReference type="PANTHER" id="PTHR31912">
    <property type="entry name" value="IP13529P"/>
    <property type="match status" value="1"/>
</dbReference>
<dbReference type="AlphaFoldDB" id="A0A7M5WST0"/>
<evidence type="ECO:0000313" key="2">
    <source>
        <dbReference type="Proteomes" id="UP000594262"/>
    </source>
</evidence>
<dbReference type="EnsemblMetazoa" id="CLYHEMT011426.1">
    <property type="protein sequence ID" value="CLYHEMP011426.1"/>
    <property type="gene ID" value="CLYHEMG011426"/>
</dbReference>
<proteinExistence type="predicted"/>
<keyword evidence="2" id="KW-1185">Reference proteome</keyword>
<protein>
    <submittedName>
        <fullName evidence="1">Uncharacterized protein</fullName>
    </submittedName>
</protein>
<sequence>MQTTFEEDSETLRNKASYEREADMVENSVNVAVRETFSLLFGINNKTILSSLPEYDVSKQMPQDIMHTIAEGVLQYETRLVLLNLIKANQITLEQLNSAIASHNYGYTETSDKPPPLKETVFTKDGYKLKYNASQARLFLRLLPFYLAPFVDADDVYYVFLINLLEIVQMIYSPVIMKITVPALKKMISDHLKQFKQLFPNSNIIPKQHYTIHIPSQILLLGPAIRSSCYSFEATHKYFKKIAQKQNSKNICLSLAKRYQRLNCVDFDLKQDTPQNHPLFSKSMEHGVVRSVGVEAKNNLRLAFDKFSLLPGVELKDVYTLSWTVLHGTKYAIGGHVMISVSENPIKPIFGKITRIWLVSGYVYFELQYLKTVQFEQNFQAYLVENTNHVVYCCYEGLVDYLLGGLKLNFKQ</sequence>
<dbReference type="OrthoDB" id="5987179at2759"/>
<name>A0A7M5WST0_9CNID</name>
<accession>A0A7M5WST0</accession>
<evidence type="ECO:0000313" key="1">
    <source>
        <dbReference type="EnsemblMetazoa" id="CLYHEMP011426.1"/>
    </source>
</evidence>
<dbReference type="Proteomes" id="UP000594262">
    <property type="component" value="Unplaced"/>
</dbReference>
<reference evidence="1" key="1">
    <citation type="submission" date="2021-01" db="UniProtKB">
        <authorList>
            <consortium name="EnsemblMetazoa"/>
        </authorList>
    </citation>
    <scope>IDENTIFICATION</scope>
</reference>